<evidence type="ECO:0000256" key="4">
    <source>
        <dbReference type="ARBA" id="ARBA00022833"/>
    </source>
</evidence>
<keyword evidence="9" id="KW-1185">Reference proteome</keyword>
<dbReference type="GO" id="GO:0003677">
    <property type="term" value="F:DNA binding"/>
    <property type="evidence" value="ECO:0007669"/>
    <property type="project" value="InterPro"/>
</dbReference>
<feature type="region of interest" description="Disordered" evidence="6">
    <location>
        <begin position="99"/>
        <end position="296"/>
    </location>
</feature>
<proteinExistence type="predicted"/>
<feature type="compositionally biased region" description="Acidic residues" evidence="6">
    <location>
        <begin position="243"/>
        <end position="264"/>
    </location>
</feature>
<dbReference type="SMART" id="SM01336">
    <property type="entry name" value="zf-PARP"/>
    <property type="match status" value="1"/>
</dbReference>
<dbReference type="Proteomes" id="UP000801428">
    <property type="component" value="Unassembled WGS sequence"/>
</dbReference>
<keyword evidence="5" id="KW-0539">Nucleus</keyword>
<evidence type="ECO:0000256" key="5">
    <source>
        <dbReference type="ARBA" id="ARBA00023242"/>
    </source>
</evidence>
<evidence type="ECO:0000256" key="2">
    <source>
        <dbReference type="ARBA" id="ARBA00022723"/>
    </source>
</evidence>
<feature type="compositionally biased region" description="Basic and acidic residues" evidence="6">
    <location>
        <begin position="99"/>
        <end position="114"/>
    </location>
</feature>
<dbReference type="Pfam" id="PF00645">
    <property type="entry name" value="zf-PARP"/>
    <property type="match status" value="1"/>
</dbReference>
<dbReference type="InterPro" id="IPR001510">
    <property type="entry name" value="Znf_PARP"/>
</dbReference>
<evidence type="ECO:0000259" key="7">
    <source>
        <dbReference type="SMART" id="SM01336"/>
    </source>
</evidence>
<comment type="caution">
    <text evidence="8">The sequence shown here is derived from an EMBL/GenBank/DDBJ whole genome shotgun (WGS) entry which is preliminary data.</text>
</comment>
<dbReference type="OrthoDB" id="429950at2759"/>
<sequence>MGVYRVEASPNNRAGCINKECKDKATKITKGELRFAVQVTIKDHQSWQYKHWGCVTPKQIDNLIESSGGDTEMVDGYDDLPSEFQEKIDYALANGHVHDEDWNGDVEANRDGHSGMRLTKAQLKKKAKEAGEDVDGDEKPKKKRAKKVKAEDDADEEADAPAPKKKSAKAKKADSDAEDAPAPKKRGRPAKKDVDVEDDAPAPKKARAARGKKVEYKEEEDDDDEAPPKNKAKAKARKAAAADSEDEARPEEEVEEDEIEEQEEEAPKPKRTKKSTNGATKAPQKRGRKKAVADDE</sequence>
<keyword evidence="2" id="KW-0479">Metal-binding</keyword>
<keyword evidence="3" id="KW-0863">Zinc-finger</keyword>
<evidence type="ECO:0000256" key="1">
    <source>
        <dbReference type="ARBA" id="ARBA00004123"/>
    </source>
</evidence>
<dbReference type="Gene3D" id="3.30.1740.10">
    <property type="entry name" value="Zinc finger, PARP-type"/>
    <property type="match status" value="1"/>
</dbReference>
<dbReference type="GO" id="GO:0008270">
    <property type="term" value="F:zinc ion binding"/>
    <property type="evidence" value="ECO:0007669"/>
    <property type="project" value="UniProtKB-KW"/>
</dbReference>
<evidence type="ECO:0000313" key="9">
    <source>
        <dbReference type="Proteomes" id="UP000801428"/>
    </source>
</evidence>
<dbReference type="AlphaFoldDB" id="A0A9P4WD44"/>
<protein>
    <recommendedName>
        <fullName evidence="7">PARP-type domain-containing protein</fullName>
    </recommendedName>
</protein>
<keyword evidence="4" id="KW-0862">Zinc</keyword>
<evidence type="ECO:0000313" key="8">
    <source>
        <dbReference type="EMBL" id="KAF3011089.1"/>
    </source>
</evidence>
<dbReference type="GO" id="GO:0005634">
    <property type="term" value="C:nucleus"/>
    <property type="evidence" value="ECO:0007669"/>
    <property type="project" value="UniProtKB-SubCell"/>
</dbReference>
<comment type="subcellular location">
    <subcellularLocation>
        <location evidence="1">Nucleus</location>
    </subcellularLocation>
</comment>
<reference evidence="8" key="1">
    <citation type="submission" date="2019-04" db="EMBL/GenBank/DDBJ databases">
        <title>Sequencing of skin fungus with MAO and IRED activity.</title>
        <authorList>
            <person name="Marsaioli A.J."/>
            <person name="Bonatto J.M.C."/>
            <person name="Reis Junior O."/>
        </authorList>
    </citation>
    <scope>NUCLEOTIDE SEQUENCE</scope>
    <source>
        <strain evidence="8">30M1</strain>
    </source>
</reference>
<feature type="domain" description="PARP-type" evidence="7">
    <location>
        <begin position="7"/>
        <end position="93"/>
    </location>
</feature>
<dbReference type="InterPro" id="IPR036957">
    <property type="entry name" value="Znf_PARP_sf"/>
</dbReference>
<name>A0A9P4WD44_CURKU</name>
<dbReference type="SUPFAM" id="SSF57716">
    <property type="entry name" value="Glucocorticoid receptor-like (DNA-binding domain)"/>
    <property type="match status" value="1"/>
</dbReference>
<evidence type="ECO:0000256" key="3">
    <source>
        <dbReference type="ARBA" id="ARBA00022771"/>
    </source>
</evidence>
<organism evidence="8 9">
    <name type="scientific">Curvularia kusanoi</name>
    <name type="common">Cochliobolus kusanoi</name>
    <dbReference type="NCBI Taxonomy" id="90978"/>
    <lineage>
        <taxon>Eukaryota</taxon>
        <taxon>Fungi</taxon>
        <taxon>Dikarya</taxon>
        <taxon>Ascomycota</taxon>
        <taxon>Pezizomycotina</taxon>
        <taxon>Dothideomycetes</taxon>
        <taxon>Pleosporomycetidae</taxon>
        <taxon>Pleosporales</taxon>
        <taxon>Pleosporineae</taxon>
        <taxon>Pleosporaceae</taxon>
        <taxon>Curvularia</taxon>
    </lineage>
</organism>
<dbReference type="EMBL" id="SWKU01000001">
    <property type="protein sequence ID" value="KAF3011089.1"/>
    <property type="molecule type" value="Genomic_DNA"/>
</dbReference>
<gene>
    <name evidence="8" type="ORF">E8E13_011267</name>
</gene>
<accession>A0A9P4WD44</accession>
<evidence type="ECO:0000256" key="6">
    <source>
        <dbReference type="SAM" id="MobiDB-lite"/>
    </source>
</evidence>